<dbReference type="Gene3D" id="3.30.200.20">
    <property type="entry name" value="Phosphorylase Kinase, domain 1"/>
    <property type="match status" value="1"/>
</dbReference>
<evidence type="ECO:0000259" key="13">
    <source>
        <dbReference type="PROSITE" id="PS50011"/>
    </source>
</evidence>
<feature type="binding site" evidence="10">
    <location>
        <position position="40"/>
    </location>
    <ligand>
        <name>ATP</name>
        <dbReference type="ChEBI" id="CHEBI:30616"/>
    </ligand>
</feature>
<evidence type="ECO:0000256" key="6">
    <source>
        <dbReference type="ARBA" id="ARBA00022777"/>
    </source>
</evidence>
<dbReference type="SUPFAM" id="SSF54184">
    <property type="entry name" value="Penicillin-binding protein 2x (pbp-2x), c-terminal domain"/>
    <property type="match status" value="1"/>
</dbReference>
<feature type="domain" description="PASTA" evidence="14">
    <location>
        <begin position="380"/>
        <end position="445"/>
    </location>
</feature>
<keyword evidence="12" id="KW-0812">Transmembrane</keyword>
<dbReference type="Proteomes" id="UP000484988">
    <property type="component" value="Unassembled WGS sequence"/>
</dbReference>
<dbReference type="CDD" id="cd14014">
    <property type="entry name" value="STKc_PknB_like"/>
    <property type="match status" value="1"/>
</dbReference>
<feature type="region of interest" description="Disordered" evidence="11">
    <location>
        <begin position="318"/>
        <end position="348"/>
    </location>
</feature>
<feature type="transmembrane region" description="Helical" evidence="12">
    <location>
        <begin position="353"/>
        <end position="375"/>
    </location>
</feature>
<keyword evidence="3" id="KW-0808">Transferase</keyword>
<dbReference type="InterPro" id="IPR011009">
    <property type="entry name" value="Kinase-like_dom_sf"/>
</dbReference>
<dbReference type="RefSeq" id="WP_173264366.1">
    <property type="nucleotide sequence ID" value="NZ_BLLG01000006.1"/>
</dbReference>
<dbReference type="PROSITE" id="PS00107">
    <property type="entry name" value="PROTEIN_KINASE_ATP"/>
    <property type="match status" value="1"/>
</dbReference>
<feature type="domain" description="Protein kinase" evidence="13">
    <location>
        <begin position="11"/>
        <end position="277"/>
    </location>
</feature>
<dbReference type="FunFam" id="3.30.200.20:FF:000035">
    <property type="entry name" value="Serine/threonine protein kinase Stk1"/>
    <property type="match status" value="1"/>
</dbReference>
<dbReference type="InterPro" id="IPR017441">
    <property type="entry name" value="Protein_kinase_ATP_BS"/>
</dbReference>
<evidence type="ECO:0000256" key="5">
    <source>
        <dbReference type="ARBA" id="ARBA00022741"/>
    </source>
</evidence>
<organism evidence="15 16">
    <name type="scientific">Streptomyces pacificus</name>
    <dbReference type="NCBI Taxonomy" id="2705029"/>
    <lineage>
        <taxon>Bacteria</taxon>
        <taxon>Bacillati</taxon>
        <taxon>Actinomycetota</taxon>
        <taxon>Actinomycetes</taxon>
        <taxon>Kitasatosporales</taxon>
        <taxon>Streptomycetaceae</taxon>
        <taxon>Streptomyces</taxon>
    </lineage>
</organism>
<evidence type="ECO:0000256" key="12">
    <source>
        <dbReference type="SAM" id="Phobius"/>
    </source>
</evidence>
<keyword evidence="6 15" id="KW-0418">Kinase</keyword>
<evidence type="ECO:0000256" key="3">
    <source>
        <dbReference type="ARBA" id="ARBA00022679"/>
    </source>
</evidence>
<dbReference type="GO" id="GO:0005524">
    <property type="term" value="F:ATP binding"/>
    <property type="evidence" value="ECO:0007669"/>
    <property type="project" value="UniProtKB-UniRule"/>
</dbReference>
<dbReference type="PANTHER" id="PTHR43289">
    <property type="entry name" value="MITOGEN-ACTIVATED PROTEIN KINASE KINASE KINASE 20-RELATED"/>
    <property type="match status" value="1"/>
</dbReference>
<dbReference type="GO" id="GO:0004674">
    <property type="term" value="F:protein serine/threonine kinase activity"/>
    <property type="evidence" value="ECO:0007669"/>
    <property type="project" value="UniProtKB-KW"/>
</dbReference>
<evidence type="ECO:0000256" key="8">
    <source>
        <dbReference type="ARBA" id="ARBA00047899"/>
    </source>
</evidence>
<evidence type="ECO:0000256" key="2">
    <source>
        <dbReference type="ARBA" id="ARBA00022527"/>
    </source>
</evidence>
<keyword evidence="12" id="KW-0472">Membrane</keyword>
<evidence type="ECO:0000256" key="4">
    <source>
        <dbReference type="ARBA" id="ARBA00022737"/>
    </source>
</evidence>
<feature type="domain" description="PASTA" evidence="14">
    <location>
        <begin position="579"/>
        <end position="643"/>
    </location>
</feature>
<feature type="domain" description="PASTA" evidence="14">
    <location>
        <begin position="446"/>
        <end position="511"/>
    </location>
</feature>
<evidence type="ECO:0000256" key="1">
    <source>
        <dbReference type="ARBA" id="ARBA00012513"/>
    </source>
</evidence>
<gene>
    <name evidence="15" type="primary">pknB</name>
    <name evidence="15" type="ORF">SCWH03_27580</name>
</gene>
<keyword evidence="16" id="KW-1185">Reference proteome</keyword>
<evidence type="ECO:0000259" key="14">
    <source>
        <dbReference type="PROSITE" id="PS51178"/>
    </source>
</evidence>
<keyword evidence="2" id="KW-0723">Serine/threonine-protein kinase</keyword>
<feature type="compositionally biased region" description="Gly residues" evidence="11">
    <location>
        <begin position="655"/>
        <end position="670"/>
    </location>
</feature>
<dbReference type="SUPFAM" id="SSF56112">
    <property type="entry name" value="Protein kinase-like (PK-like)"/>
    <property type="match status" value="1"/>
</dbReference>
<evidence type="ECO:0000256" key="9">
    <source>
        <dbReference type="ARBA" id="ARBA00048679"/>
    </source>
</evidence>
<dbReference type="InterPro" id="IPR008271">
    <property type="entry name" value="Ser/Thr_kinase_AS"/>
</dbReference>
<comment type="catalytic activity">
    <reaction evidence="9">
        <text>L-seryl-[protein] + ATP = O-phospho-L-seryl-[protein] + ADP + H(+)</text>
        <dbReference type="Rhea" id="RHEA:17989"/>
        <dbReference type="Rhea" id="RHEA-COMP:9863"/>
        <dbReference type="Rhea" id="RHEA-COMP:11604"/>
        <dbReference type="ChEBI" id="CHEBI:15378"/>
        <dbReference type="ChEBI" id="CHEBI:29999"/>
        <dbReference type="ChEBI" id="CHEBI:30616"/>
        <dbReference type="ChEBI" id="CHEBI:83421"/>
        <dbReference type="ChEBI" id="CHEBI:456216"/>
        <dbReference type="EC" id="2.7.11.1"/>
    </reaction>
</comment>
<dbReference type="Pfam" id="PF03793">
    <property type="entry name" value="PASTA"/>
    <property type="match status" value="4"/>
</dbReference>
<dbReference type="FunFam" id="1.10.510.10:FF:000021">
    <property type="entry name" value="Serine/threonine protein kinase"/>
    <property type="match status" value="1"/>
</dbReference>
<dbReference type="NCBIfam" id="NF033483">
    <property type="entry name" value="PknB_PASTA_kin"/>
    <property type="match status" value="1"/>
</dbReference>
<dbReference type="GO" id="GO:0045717">
    <property type="term" value="P:negative regulation of fatty acid biosynthetic process"/>
    <property type="evidence" value="ECO:0007669"/>
    <property type="project" value="UniProtKB-ARBA"/>
</dbReference>
<sequence length="670" mass="71464">MEEPRRLGGRYELGSVLGRGGMAEVYLAHDTRLGRTVAVKTLRVDLARDPSFQARFRREAQSAASLNHPAIVAVYDTGEDYVDGVSIPYIVMEYVDGSTLRELLHSGRKLLPERTLEMTIGILQALEYSHRNGIVHRDIKPANVMLTRTGQVKVMDFGIARAMGDAGMTMTQTAAVIGTAQYLSPEQAKGEQVDARSDLYSTGCLLYELLTVRPPFVGDSPVAVAYQHVREEPQAPSVFDPEITPEMDAIVLKALVKDPDYRYQSADEMRADIEACLDGQPVAATAAMGAVGYGSAYGSPQGHGGEQSATALRQADPAGQTSMLPPMNPDDGGFGGYDDRRDRRRQKKSNTSTILLVVAGILVLLGAILIGKAVFSPNDGEVKVGVPRLVGKTLEEAEQLGANAKIEVVQSGTARCDQPKDSICSQTPDSGEMNQGDTVQVVLSEGAPLVKVPDVTKESEEDAVKELKDEGFDVDTESVESEQEAGTVVEQDPEGGTRVEKGETVTLKIARQATEPVPDVVGQQFDQANQQLTTLGYTVVRQDVDGAEPAGQIIAQDPTAGSREAKGVTITLKVSKGPQTPQVQMPEVRNRTVGEAKAILQQAGYTKIQVQGDQNDKARVIQQNPQPGTQTDPTQTQVVLLAIRGDNGDGDGDDNGGGGGGGGFIGGRGD</sequence>
<dbReference type="SMART" id="SM00740">
    <property type="entry name" value="PASTA"/>
    <property type="match status" value="4"/>
</dbReference>
<name>A0A6A0AU81_9ACTN</name>
<feature type="region of interest" description="Disordered" evidence="11">
    <location>
        <begin position="644"/>
        <end position="670"/>
    </location>
</feature>
<evidence type="ECO:0000256" key="7">
    <source>
        <dbReference type="ARBA" id="ARBA00022840"/>
    </source>
</evidence>
<dbReference type="Gene3D" id="3.30.10.20">
    <property type="match status" value="4"/>
</dbReference>
<evidence type="ECO:0000313" key="16">
    <source>
        <dbReference type="Proteomes" id="UP000484988"/>
    </source>
</evidence>
<evidence type="ECO:0000256" key="10">
    <source>
        <dbReference type="PROSITE-ProRule" id="PRU10141"/>
    </source>
</evidence>
<dbReference type="CDD" id="cd06577">
    <property type="entry name" value="PASTA_pknB"/>
    <property type="match status" value="4"/>
</dbReference>
<keyword evidence="7 10" id="KW-0067">ATP-binding</keyword>
<comment type="catalytic activity">
    <reaction evidence="8">
        <text>L-threonyl-[protein] + ATP = O-phospho-L-threonyl-[protein] + ADP + H(+)</text>
        <dbReference type="Rhea" id="RHEA:46608"/>
        <dbReference type="Rhea" id="RHEA-COMP:11060"/>
        <dbReference type="Rhea" id="RHEA-COMP:11605"/>
        <dbReference type="ChEBI" id="CHEBI:15378"/>
        <dbReference type="ChEBI" id="CHEBI:30013"/>
        <dbReference type="ChEBI" id="CHEBI:30616"/>
        <dbReference type="ChEBI" id="CHEBI:61977"/>
        <dbReference type="ChEBI" id="CHEBI:456216"/>
        <dbReference type="EC" id="2.7.11.1"/>
    </reaction>
</comment>
<comment type="caution">
    <text evidence="15">The sequence shown here is derived from an EMBL/GenBank/DDBJ whole genome shotgun (WGS) entry which is preliminary data.</text>
</comment>
<accession>A0A6A0AU81</accession>
<dbReference type="PANTHER" id="PTHR43289:SF6">
    <property type="entry name" value="SERINE_THREONINE-PROTEIN KINASE NEKL-3"/>
    <property type="match status" value="1"/>
</dbReference>
<dbReference type="AlphaFoldDB" id="A0A6A0AU81"/>
<dbReference type="PROSITE" id="PS50011">
    <property type="entry name" value="PROTEIN_KINASE_DOM"/>
    <property type="match status" value="1"/>
</dbReference>
<keyword evidence="12" id="KW-1133">Transmembrane helix</keyword>
<feature type="region of interest" description="Disordered" evidence="11">
    <location>
        <begin position="475"/>
        <end position="498"/>
    </location>
</feature>
<proteinExistence type="predicted"/>
<keyword evidence="5 10" id="KW-0547">Nucleotide-binding</keyword>
<dbReference type="Pfam" id="PF00069">
    <property type="entry name" value="Pkinase"/>
    <property type="match status" value="1"/>
</dbReference>
<dbReference type="PROSITE" id="PS00108">
    <property type="entry name" value="PROTEIN_KINASE_ST"/>
    <property type="match status" value="1"/>
</dbReference>
<dbReference type="InterPro" id="IPR000719">
    <property type="entry name" value="Prot_kinase_dom"/>
</dbReference>
<keyword evidence="4" id="KW-0677">Repeat</keyword>
<dbReference type="SMART" id="SM00220">
    <property type="entry name" value="S_TKc"/>
    <property type="match status" value="1"/>
</dbReference>
<dbReference type="InterPro" id="IPR005543">
    <property type="entry name" value="PASTA_dom"/>
</dbReference>
<reference evidence="15 16" key="1">
    <citation type="submission" date="2020-02" db="EMBL/GenBank/DDBJ databases">
        <title>Whole Genome Shotgun Sequence of Streptomyces sp. strain CWH03.</title>
        <authorList>
            <person name="Dohra H."/>
            <person name="Kodani S."/>
            <person name="Yamamura H."/>
        </authorList>
    </citation>
    <scope>NUCLEOTIDE SEQUENCE [LARGE SCALE GENOMIC DNA]</scope>
    <source>
        <strain evidence="15 16">CWH03</strain>
    </source>
</reference>
<evidence type="ECO:0000313" key="15">
    <source>
        <dbReference type="EMBL" id="GFH36529.1"/>
    </source>
</evidence>
<dbReference type="EMBL" id="BLLG01000006">
    <property type="protein sequence ID" value="GFH36529.1"/>
    <property type="molecule type" value="Genomic_DNA"/>
</dbReference>
<dbReference type="Gene3D" id="1.10.510.10">
    <property type="entry name" value="Transferase(Phosphotransferase) domain 1"/>
    <property type="match status" value="1"/>
</dbReference>
<protein>
    <recommendedName>
        <fullName evidence="1">non-specific serine/threonine protein kinase</fullName>
        <ecNumber evidence="1">2.7.11.1</ecNumber>
    </recommendedName>
</protein>
<evidence type="ECO:0000256" key="11">
    <source>
        <dbReference type="SAM" id="MobiDB-lite"/>
    </source>
</evidence>
<dbReference type="PROSITE" id="PS51178">
    <property type="entry name" value="PASTA"/>
    <property type="match status" value="4"/>
</dbReference>
<feature type="domain" description="PASTA" evidence="14">
    <location>
        <begin position="514"/>
        <end position="576"/>
    </location>
</feature>
<dbReference type="EC" id="2.7.11.1" evidence="1"/>